<organism evidence="2 3">
    <name type="scientific">Pseudoalteromonas neustonica</name>
    <dbReference type="NCBI Taxonomy" id="1840331"/>
    <lineage>
        <taxon>Bacteria</taxon>
        <taxon>Pseudomonadati</taxon>
        <taxon>Pseudomonadota</taxon>
        <taxon>Gammaproteobacteria</taxon>
        <taxon>Alteromonadales</taxon>
        <taxon>Pseudoalteromonadaceae</taxon>
        <taxon>Pseudoalteromonas</taxon>
    </lineage>
</organism>
<evidence type="ECO:0000313" key="3">
    <source>
        <dbReference type="Proteomes" id="UP001388366"/>
    </source>
</evidence>
<dbReference type="Proteomes" id="UP001388366">
    <property type="component" value="Unassembled WGS sequence"/>
</dbReference>
<feature type="signal peptide" evidence="1">
    <location>
        <begin position="1"/>
        <end position="19"/>
    </location>
</feature>
<keyword evidence="3" id="KW-1185">Reference proteome</keyword>
<name>A0ABU9U3H1_9GAMM</name>
<accession>A0ABU9U3H1</accession>
<proteinExistence type="predicted"/>
<comment type="caution">
    <text evidence="2">The sequence shown here is derived from an EMBL/GenBank/DDBJ whole genome shotgun (WGS) entry which is preliminary data.</text>
</comment>
<gene>
    <name evidence="2" type="ORF">WNY63_12720</name>
</gene>
<dbReference type="RefSeq" id="WP_342884037.1">
    <property type="nucleotide sequence ID" value="NZ_JBBMQU010000022.1"/>
</dbReference>
<sequence length="44" mass="5156">MFKVSVFLLCVFFSTASSAGMKWTDDYWRGKGVEVENVYLQWDN</sequence>
<dbReference type="EMBL" id="JBBMQU010000022">
    <property type="protein sequence ID" value="MEM5551594.1"/>
    <property type="molecule type" value="Genomic_DNA"/>
</dbReference>
<reference evidence="2 3" key="1">
    <citation type="submission" date="2024-03" db="EMBL/GenBank/DDBJ databases">
        <title>Community enrichment and isolation of bacterial strains for fucoidan degradation.</title>
        <authorList>
            <person name="Sichert A."/>
        </authorList>
    </citation>
    <scope>NUCLEOTIDE SEQUENCE [LARGE SCALE GENOMIC DNA]</scope>
    <source>
        <strain evidence="2 3">AS81</strain>
    </source>
</reference>
<protein>
    <submittedName>
        <fullName evidence="2">Uncharacterized protein</fullName>
    </submittedName>
</protein>
<feature type="chain" id="PRO_5045923714" evidence="1">
    <location>
        <begin position="20"/>
        <end position="44"/>
    </location>
</feature>
<evidence type="ECO:0000313" key="2">
    <source>
        <dbReference type="EMBL" id="MEM5551594.1"/>
    </source>
</evidence>
<keyword evidence="1" id="KW-0732">Signal</keyword>
<evidence type="ECO:0000256" key="1">
    <source>
        <dbReference type="SAM" id="SignalP"/>
    </source>
</evidence>